<dbReference type="AlphaFoldDB" id="A0AAW3RMV4"/>
<proteinExistence type="predicted"/>
<name>A0AAW3RMV4_9GAMM</name>
<comment type="caution">
    <text evidence="1">The sequence shown here is derived from an EMBL/GenBank/DDBJ whole genome shotgun (WGS) entry which is preliminary data.</text>
</comment>
<organism evidence="1 2">
    <name type="scientific">Pectobacterium versatile</name>
    <dbReference type="NCBI Taxonomy" id="2488639"/>
    <lineage>
        <taxon>Bacteria</taxon>
        <taxon>Pseudomonadati</taxon>
        <taxon>Pseudomonadota</taxon>
        <taxon>Gammaproteobacteria</taxon>
        <taxon>Enterobacterales</taxon>
        <taxon>Pectobacteriaceae</taxon>
        <taxon>Pectobacterium</taxon>
    </lineage>
</organism>
<evidence type="ECO:0000313" key="1">
    <source>
        <dbReference type="EMBL" id="MBA0158433.1"/>
    </source>
</evidence>
<dbReference type="RefSeq" id="WP_180790041.1">
    <property type="nucleotide sequence ID" value="NZ_CAKLIF010000012.1"/>
</dbReference>
<evidence type="ECO:0000313" key="2">
    <source>
        <dbReference type="Proteomes" id="UP000584405"/>
    </source>
</evidence>
<dbReference type="Proteomes" id="UP000584405">
    <property type="component" value="Unassembled WGS sequence"/>
</dbReference>
<gene>
    <name evidence="1" type="ORF">H0253_06205</name>
</gene>
<sequence>MKKESMKKISIIGKNKQVLHFEVPSDLKYYWWAEIYDEKTDQYGGPIEEYELNGKTYFIVKREDDVQKEEIEHALK</sequence>
<protein>
    <submittedName>
        <fullName evidence="1">Uncharacterized protein</fullName>
    </submittedName>
</protein>
<reference evidence="1 2" key="1">
    <citation type="submission" date="2020-07" db="EMBL/GenBank/DDBJ databases">
        <title>Updated taxonomy of Pectobacterium genus in the CIRM-CFBP bacterial collection: when new species reveal old endemic population.</title>
        <authorList>
            <person name="Pedron J."/>
            <person name="Barny M.A."/>
            <person name="Portier P."/>
        </authorList>
    </citation>
    <scope>NUCLEOTIDE SEQUENCE [LARGE SCALE GENOMIC DNA]</scope>
    <source>
        <strain evidence="1 2">CFBP5669</strain>
    </source>
</reference>
<dbReference type="EMBL" id="JACDRT010000005">
    <property type="protein sequence ID" value="MBA0158433.1"/>
    <property type="molecule type" value="Genomic_DNA"/>
</dbReference>
<accession>A0AAW3RMV4</accession>